<evidence type="ECO:0000313" key="7">
    <source>
        <dbReference type="EMBL" id="CAP43786.1"/>
    </source>
</evidence>
<sequence length="186" mass="20081">MNPRLNAFINAVDGALGAAGASEAQVLAAVSSAMQRLVQNDDWLDAACTVPHPEHYQQYLLHLDPARRFSVVSFVWGPGQRTPIHDHTVWGVIGMLRGAEIGARYRLDDAGRAVPDGPAHVLETGQVEQVSPSIGDVHRVQNASADQVAISIHCYGADIGQVRRHVYYEDGAPPKIFVSGYSAPVH</sequence>
<dbReference type="InterPro" id="IPR011051">
    <property type="entry name" value="RmlC_Cupin_sf"/>
</dbReference>
<feature type="binding site" evidence="6">
    <location>
        <position position="138"/>
    </location>
    <ligand>
        <name>Fe cation</name>
        <dbReference type="ChEBI" id="CHEBI:24875"/>
        <note>catalytic</note>
    </ligand>
</feature>
<dbReference type="InterPro" id="IPR010300">
    <property type="entry name" value="CDO_1"/>
</dbReference>
<feature type="binding site" evidence="6">
    <location>
        <position position="87"/>
    </location>
    <ligand>
        <name>Fe cation</name>
        <dbReference type="ChEBI" id="CHEBI:24875"/>
        <note>catalytic</note>
    </ligand>
</feature>
<gene>
    <name evidence="7" type="ordered locus">Bpet3443</name>
</gene>
<dbReference type="KEGG" id="bpt:Bpet3443"/>
<dbReference type="eggNOG" id="COG5553">
    <property type="taxonomic scope" value="Bacteria"/>
</dbReference>
<keyword evidence="4" id="KW-0560">Oxidoreductase</keyword>
<protein>
    <recommendedName>
        <fullName evidence="9">Cysteine dioxygenase</fullName>
    </recommendedName>
</protein>
<dbReference type="EMBL" id="AM902716">
    <property type="protein sequence ID" value="CAP43786.1"/>
    <property type="molecule type" value="Genomic_DNA"/>
</dbReference>
<dbReference type="Proteomes" id="UP000001225">
    <property type="component" value="Chromosome"/>
</dbReference>
<dbReference type="AlphaFoldDB" id="A9HXI8"/>
<evidence type="ECO:0000256" key="2">
    <source>
        <dbReference type="ARBA" id="ARBA00022723"/>
    </source>
</evidence>
<keyword evidence="8" id="KW-1185">Reference proteome</keyword>
<dbReference type="Gene3D" id="2.60.120.10">
    <property type="entry name" value="Jelly Rolls"/>
    <property type="match status" value="1"/>
</dbReference>
<keyword evidence="2 6" id="KW-0479">Metal-binding</keyword>
<dbReference type="Pfam" id="PF05995">
    <property type="entry name" value="CDO_I"/>
    <property type="match status" value="1"/>
</dbReference>
<reference evidence="7 8" key="1">
    <citation type="journal article" date="2008" name="BMC Genomics">
        <title>The missing link: Bordetella petrii is endowed with both the metabolic versatility of environmental bacteria and virulence traits of pathogenic Bordetellae.</title>
        <authorList>
            <person name="Gross R."/>
            <person name="Guzman C.A."/>
            <person name="Sebaihia M."/>
            <person name="Martins Dos Santos V.A."/>
            <person name="Pieper D.H."/>
            <person name="Koebnik R."/>
            <person name="Lechner M."/>
            <person name="Bartels D."/>
            <person name="Buhrmester J."/>
            <person name="Choudhuri J.V."/>
            <person name="Ebensen T."/>
            <person name="Gaigalat L."/>
            <person name="Herrmann S."/>
            <person name="Khachane A.N."/>
            <person name="Larisch C."/>
            <person name="Link S."/>
            <person name="Linke B."/>
            <person name="Meyer F."/>
            <person name="Mormann S."/>
            <person name="Nakunst D."/>
            <person name="Rueckert C."/>
            <person name="Schneiker-Bekel S."/>
            <person name="Schulze K."/>
            <person name="Vorhoelter F.J."/>
            <person name="Yevsa T."/>
            <person name="Engle J.T."/>
            <person name="Goldman W.E."/>
            <person name="Puehler A."/>
            <person name="Goebel U.B."/>
            <person name="Goesmann A."/>
            <person name="Bloecker H."/>
            <person name="Kaiser O."/>
            <person name="Martinez-Arias R."/>
        </authorList>
    </citation>
    <scope>NUCLEOTIDE SEQUENCE [LARGE SCALE GENOMIC DNA]</scope>
    <source>
        <strain evidence="8">ATCC BAA-461 / DSM 12804 / CCUG 43448 / CIP 107267 / Se-1111R</strain>
    </source>
</reference>
<evidence type="ECO:0000256" key="4">
    <source>
        <dbReference type="ARBA" id="ARBA00023002"/>
    </source>
</evidence>
<evidence type="ECO:0000313" key="8">
    <source>
        <dbReference type="Proteomes" id="UP000001225"/>
    </source>
</evidence>
<accession>A9HXI8</accession>
<evidence type="ECO:0000256" key="3">
    <source>
        <dbReference type="ARBA" id="ARBA00022964"/>
    </source>
</evidence>
<dbReference type="PANTHER" id="PTHR12918">
    <property type="entry name" value="CYSTEINE DIOXYGENASE"/>
    <property type="match status" value="1"/>
</dbReference>
<dbReference type="STRING" id="94624.Bpet3443"/>
<keyword evidence="5 6" id="KW-0408">Iron</keyword>
<evidence type="ECO:0000256" key="6">
    <source>
        <dbReference type="PIRSR" id="PIRSR610300-51"/>
    </source>
</evidence>
<name>A9HXI8_BORPD</name>
<feature type="binding site" evidence="6">
    <location>
        <position position="85"/>
    </location>
    <ligand>
        <name>Fe cation</name>
        <dbReference type="ChEBI" id="CHEBI:24875"/>
        <note>catalytic</note>
    </ligand>
</feature>
<evidence type="ECO:0008006" key="9">
    <source>
        <dbReference type="Google" id="ProtNLM"/>
    </source>
</evidence>
<comment type="similarity">
    <text evidence="1">Belongs to the cysteine dioxygenase family.</text>
</comment>
<keyword evidence="3" id="KW-0223">Dioxygenase</keyword>
<organism evidence="7 8">
    <name type="scientific">Bordetella petrii (strain ATCC BAA-461 / DSM 12804 / CCUG 43448 / CIP 107267 / Se-1111R)</name>
    <dbReference type="NCBI Taxonomy" id="340100"/>
    <lineage>
        <taxon>Bacteria</taxon>
        <taxon>Pseudomonadati</taxon>
        <taxon>Pseudomonadota</taxon>
        <taxon>Betaproteobacteria</taxon>
        <taxon>Burkholderiales</taxon>
        <taxon>Alcaligenaceae</taxon>
        <taxon>Bordetella</taxon>
    </lineage>
</organism>
<dbReference type="SUPFAM" id="SSF51182">
    <property type="entry name" value="RmlC-like cupins"/>
    <property type="match status" value="1"/>
</dbReference>
<evidence type="ECO:0000256" key="5">
    <source>
        <dbReference type="ARBA" id="ARBA00023004"/>
    </source>
</evidence>
<dbReference type="GO" id="GO:0008198">
    <property type="term" value="F:ferrous iron binding"/>
    <property type="evidence" value="ECO:0007669"/>
    <property type="project" value="TreeGrafter"/>
</dbReference>
<dbReference type="InterPro" id="IPR014710">
    <property type="entry name" value="RmlC-like_jellyroll"/>
</dbReference>
<dbReference type="GO" id="GO:0016702">
    <property type="term" value="F:oxidoreductase activity, acting on single donors with incorporation of molecular oxygen, incorporation of two atoms of oxygen"/>
    <property type="evidence" value="ECO:0007669"/>
    <property type="project" value="InterPro"/>
</dbReference>
<proteinExistence type="inferred from homology"/>
<dbReference type="PANTHER" id="PTHR12918:SF1">
    <property type="entry name" value="CYSTEINE DIOXYGENASE TYPE 1"/>
    <property type="match status" value="1"/>
</dbReference>
<dbReference type="CDD" id="cd10548">
    <property type="entry name" value="cupin_CDO"/>
    <property type="match status" value="1"/>
</dbReference>
<evidence type="ECO:0000256" key="1">
    <source>
        <dbReference type="ARBA" id="ARBA00006622"/>
    </source>
</evidence>